<organism evidence="7 8">
    <name type="scientific">Rhodotorula graminis (strain WP1)</name>
    <dbReference type="NCBI Taxonomy" id="578459"/>
    <lineage>
        <taxon>Eukaryota</taxon>
        <taxon>Fungi</taxon>
        <taxon>Dikarya</taxon>
        <taxon>Basidiomycota</taxon>
        <taxon>Pucciniomycotina</taxon>
        <taxon>Microbotryomycetes</taxon>
        <taxon>Sporidiobolales</taxon>
        <taxon>Sporidiobolaceae</taxon>
        <taxon>Rhodotorula</taxon>
    </lineage>
</organism>
<name>A0A0P9IS54_RHOGW</name>
<dbReference type="STRING" id="578459.A0A0P9IS54"/>
<evidence type="ECO:0000256" key="5">
    <source>
        <dbReference type="SAM" id="MobiDB-lite"/>
    </source>
</evidence>
<comment type="subcellular location">
    <subcellularLocation>
        <location evidence="1">Membrane</location>
        <topology evidence="1">Multi-pass membrane protein</topology>
    </subcellularLocation>
</comment>
<feature type="transmembrane region" description="Helical" evidence="6">
    <location>
        <begin position="362"/>
        <end position="380"/>
    </location>
</feature>
<protein>
    <recommendedName>
        <fullName evidence="9">Major facilitator superfamily (MFS) profile domain-containing protein</fullName>
    </recommendedName>
</protein>
<keyword evidence="4 6" id="KW-0472">Membrane</keyword>
<evidence type="ECO:0000256" key="3">
    <source>
        <dbReference type="ARBA" id="ARBA00022989"/>
    </source>
</evidence>
<keyword evidence="8" id="KW-1185">Reference proteome</keyword>
<evidence type="ECO:0000313" key="8">
    <source>
        <dbReference type="Proteomes" id="UP000053890"/>
    </source>
</evidence>
<feature type="region of interest" description="Disordered" evidence="5">
    <location>
        <begin position="1"/>
        <end position="29"/>
    </location>
</feature>
<dbReference type="AlphaFoldDB" id="A0A0P9IS54"/>
<reference evidence="7 8" key="1">
    <citation type="journal article" date="2015" name="Front. Microbiol.">
        <title>Genome sequence of the plant growth promoting endophytic yeast Rhodotorula graminis WP1.</title>
        <authorList>
            <person name="Firrincieli A."/>
            <person name="Otillar R."/>
            <person name="Salamov A."/>
            <person name="Schmutz J."/>
            <person name="Khan Z."/>
            <person name="Redman R.S."/>
            <person name="Fleck N.D."/>
            <person name="Lindquist E."/>
            <person name="Grigoriev I.V."/>
            <person name="Doty S.L."/>
        </authorList>
    </citation>
    <scope>NUCLEOTIDE SEQUENCE [LARGE SCALE GENOMIC DNA]</scope>
    <source>
        <strain evidence="7 8">WP1</strain>
    </source>
</reference>
<dbReference type="GO" id="GO:0005886">
    <property type="term" value="C:plasma membrane"/>
    <property type="evidence" value="ECO:0007669"/>
    <property type="project" value="TreeGrafter"/>
</dbReference>
<feature type="transmembrane region" description="Helical" evidence="6">
    <location>
        <begin position="126"/>
        <end position="145"/>
    </location>
</feature>
<dbReference type="Pfam" id="PF07690">
    <property type="entry name" value="MFS_1"/>
    <property type="match status" value="1"/>
</dbReference>
<dbReference type="RefSeq" id="XP_018268281.1">
    <property type="nucleotide sequence ID" value="XM_018415207.1"/>
</dbReference>
<evidence type="ECO:0000256" key="1">
    <source>
        <dbReference type="ARBA" id="ARBA00004141"/>
    </source>
</evidence>
<dbReference type="EMBL" id="KQ474088">
    <property type="protein sequence ID" value="KPV72232.1"/>
    <property type="molecule type" value="Genomic_DNA"/>
</dbReference>
<feature type="transmembrane region" description="Helical" evidence="6">
    <location>
        <begin position="401"/>
        <end position="422"/>
    </location>
</feature>
<keyword evidence="3 6" id="KW-1133">Transmembrane helix</keyword>
<dbReference type="OrthoDB" id="2533084at2759"/>
<evidence type="ECO:0000256" key="6">
    <source>
        <dbReference type="SAM" id="Phobius"/>
    </source>
</evidence>
<keyword evidence="2 6" id="KW-0812">Transmembrane</keyword>
<dbReference type="OMA" id="MWAVGIN"/>
<dbReference type="PANTHER" id="PTHR23502">
    <property type="entry name" value="MAJOR FACILITATOR SUPERFAMILY"/>
    <property type="match status" value="1"/>
</dbReference>
<dbReference type="Proteomes" id="UP000053890">
    <property type="component" value="Unassembled WGS sequence"/>
</dbReference>
<feature type="transmembrane region" description="Helical" evidence="6">
    <location>
        <begin position="496"/>
        <end position="516"/>
    </location>
</feature>
<feature type="transmembrane region" description="Helical" evidence="6">
    <location>
        <begin position="466"/>
        <end position="484"/>
    </location>
</feature>
<accession>A0A0P9IS54</accession>
<evidence type="ECO:0000313" key="7">
    <source>
        <dbReference type="EMBL" id="KPV72232.1"/>
    </source>
</evidence>
<feature type="transmembrane region" description="Helical" evidence="6">
    <location>
        <begin position="209"/>
        <end position="229"/>
    </location>
</feature>
<dbReference type="InterPro" id="IPR011701">
    <property type="entry name" value="MFS"/>
</dbReference>
<dbReference type="GeneID" id="28975655"/>
<feature type="transmembrane region" description="Helical" evidence="6">
    <location>
        <begin position="152"/>
        <end position="171"/>
    </location>
</feature>
<feature type="transmembrane region" description="Helical" evidence="6">
    <location>
        <begin position="428"/>
        <end position="454"/>
    </location>
</feature>
<feature type="transmembrane region" description="Helical" evidence="6">
    <location>
        <begin position="183"/>
        <end position="202"/>
    </location>
</feature>
<evidence type="ECO:0008006" key="9">
    <source>
        <dbReference type="Google" id="ProtNLM"/>
    </source>
</evidence>
<dbReference type="Gene3D" id="1.20.1250.20">
    <property type="entry name" value="MFS general substrate transporter like domains"/>
    <property type="match status" value="1"/>
</dbReference>
<evidence type="ECO:0000256" key="4">
    <source>
        <dbReference type="ARBA" id="ARBA00023136"/>
    </source>
</evidence>
<gene>
    <name evidence="7" type="ORF">RHOBADRAFT_48960</name>
</gene>
<dbReference type="PANTHER" id="PTHR23502:SF22">
    <property type="entry name" value="MAJOR FACILITATOR SUPERFAMILY (MFS) PROFILE DOMAIN-CONTAINING PROTEIN"/>
    <property type="match status" value="1"/>
</dbReference>
<dbReference type="GO" id="GO:0022857">
    <property type="term" value="F:transmembrane transporter activity"/>
    <property type="evidence" value="ECO:0007669"/>
    <property type="project" value="InterPro"/>
</dbReference>
<feature type="transmembrane region" description="Helical" evidence="6">
    <location>
        <begin position="241"/>
        <end position="260"/>
    </location>
</feature>
<evidence type="ECO:0000256" key="2">
    <source>
        <dbReference type="ARBA" id="ARBA00022692"/>
    </source>
</evidence>
<feature type="transmembrane region" description="Helical" evidence="6">
    <location>
        <begin position="316"/>
        <end position="342"/>
    </location>
</feature>
<dbReference type="InterPro" id="IPR036259">
    <property type="entry name" value="MFS_trans_sf"/>
</dbReference>
<dbReference type="SUPFAM" id="SSF103473">
    <property type="entry name" value="MFS general substrate transporter"/>
    <property type="match status" value="1"/>
</dbReference>
<feature type="transmembrane region" description="Helical" evidence="6">
    <location>
        <begin position="84"/>
        <end position="106"/>
    </location>
</feature>
<proteinExistence type="predicted"/>
<sequence>MSTTHGSDLEKSYSPSAPDAELGGAVLRSDSEVEKDGGNILLVVDDAAAAGLKVAQDGKTVLVPQPSDDPRDPLNWRESKKFTILLVVAFAAFLGDFQSGAGIPLLEAQGEEWGMTPNEVNKAGNLNVLFLGIGGLVWIPPLYFWGRLPVLFWTQLLGTLMILGSVLVTSFDQYYVLRPLTSLFLTAGQTIGLTFVKDMYFFHQHARKIGLWVGIFLSAPYCGPFFGGWMVDGLGGEWRPVLWLVFACSATVLALVVLFVDETWYDRSLKVHPERRDGVVGRVLDLSGVTAFRQRALKPNALPSIMRLVEVFAKPVCWIVFLIYALSFMWAVGINVTSSIIFGLPEAIGGYGFSLTTISYLYFTPLVALFIGEVFGHYANDWIAARYVRRHNGLFRPEARLPIYFLAVAVMIPGLIIVGQALEHHLNVAAIVVGWGLYVVGVMIASVAITAYALDFLPSASGEVSALVNLARTMSGFSVGYFQLDWAESAGFDVSFGIQAAIVGGATFLVVVLIFFGERLRKLGGPLHFAAHQ</sequence>